<dbReference type="Gene3D" id="1.10.238.10">
    <property type="entry name" value="EF-hand"/>
    <property type="match status" value="1"/>
</dbReference>
<dbReference type="PROSITE" id="PS00018">
    <property type="entry name" value="EF_HAND_1"/>
    <property type="match status" value="1"/>
</dbReference>
<keyword evidence="1" id="KW-0106">Calcium</keyword>
<keyword evidence="2" id="KW-0732">Signal</keyword>
<organism evidence="4">
    <name type="scientific">Noctiluca scintillans</name>
    <name type="common">Sea sparkle</name>
    <name type="synonym">Red tide dinoflagellate</name>
    <dbReference type="NCBI Taxonomy" id="2966"/>
    <lineage>
        <taxon>Eukaryota</taxon>
        <taxon>Sar</taxon>
        <taxon>Alveolata</taxon>
        <taxon>Dinophyceae</taxon>
        <taxon>Noctilucales</taxon>
        <taxon>Noctilucaceae</taxon>
        <taxon>Noctiluca</taxon>
    </lineage>
</organism>
<evidence type="ECO:0000256" key="1">
    <source>
        <dbReference type="ARBA" id="ARBA00022837"/>
    </source>
</evidence>
<proteinExistence type="evidence at transcript level"/>
<dbReference type="GO" id="GO:0005509">
    <property type="term" value="F:calcium ion binding"/>
    <property type="evidence" value="ECO:0007669"/>
    <property type="project" value="InterPro"/>
</dbReference>
<feature type="domain" description="EF-hand" evidence="3">
    <location>
        <begin position="25"/>
        <end position="52"/>
    </location>
</feature>
<dbReference type="EMBL" id="EF134297">
    <property type="protein sequence ID" value="ABV22411.1"/>
    <property type="molecule type" value="mRNA"/>
</dbReference>
<name>A7WQB9_NOCSC</name>
<evidence type="ECO:0000259" key="3">
    <source>
        <dbReference type="PROSITE" id="PS50222"/>
    </source>
</evidence>
<dbReference type="InterPro" id="IPR011992">
    <property type="entry name" value="EF-hand-dom_pair"/>
</dbReference>
<feature type="chain" id="PRO_5002717513" description="EF-hand domain-containing protein" evidence="2">
    <location>
        <begin position="18"/>
        <end position="91"/>
    </location>
</feature>
<dbReference type="AlphaFoldDB" id="A7WQB9"/>
<feature type="signal peptide" evidence="2">
    <location>
        <begin position="1"/>
        <end position="17"/>
    </location>
</feature>
<dbReference type="InterPro" id="IPR018247">
    <property type="entry name" value="EF_Hand_1_Ca_BS"/>
</dbReference>
<dbReference type="PROSITE" id="PS50222">
    <property type="entry name" value="EF_HAND_2"/>
    <property type="match status" value="1"/>
</dbReference>
<dbReference type="InterPro" id="IPR002048">
    <property type="entry name" value="EF_hand_dom"/>
</dbReference>
<evidence type="ECO:0000256" key="2">
    <source>
        <dbReference type="SAM" id="SignalP"/>
    </source>
</evidence>
<accession>A7WQB9</accession>
<evidence type="ECO:0000313" key="4">
    <source>
        <dbReference type="EMBL" id="ABV22411.1"/>
    </source>
</evidence>
<protein>
    <recommendedName>
        <fullName evidence="3">EF-hand domain-containing protein</fullName>
    </recommendedName>
</protein>
<reference evidence="4" key="1">
    <citation type="journal article" date="2007" name="Proc. Natl. Acad. Sci. U.S.A.">
        <title>Spliced leader RNA trans-splicing in dinoflagellates.</title>
        <authorList>
            <person name="Zhang H."/>
            <person name="Hou Y."/>
            <person name="Miranda L."/>
            <person name="Campbell D.A."/>
            <person name="Sturm N.R."/>
            <person name="Gaasterland T."/>
            <person name="Lin S."/>
        </authorList>
    </citation>
    <scope>NUCLEOTIDE SEQUENCE</scope>
    <source>
        <strain evidence="4">Nsc-cDNA51</strain>
    </source>
</reference>
<dbReference type="SUPFAM" id="SSF47473">
    <property type="entry name" value="EF-hand"/>
    <property type="match status" value="1"/>
</dbReference>
<sequence>MRNGLAWIVMCCSVVWSQGGGEIGIIEELDSDGDGKLSWEDVINDMGESAGERTEIVETFKIADEDGDNLLNESEANHFVELVNDLPDTEY</sequence>